<dbReference type="GO" id="GO:0016758">
    <property type="term" value="F:hexosyltransferase activity"/>
    <property type="evidence" value="ECO:0007669"/>
    <property type="project" value="UniProtKB-ARBA"/>
</dbReference>
<dbReference type="AlphaFoldDB" id="A0A366DQ69"/>
<accession>A0A366DQ69</accession>
<organism evidence="2 3">
    <name type="scientific">Pseudochrobactrum asaccharolyticum</name>
    <dbReference type="NCBI Taxonomy" id="354351"/>
    <lineage>
        <taxon>Bacteria</taxon>
        <taxon>Pseudomonadati</taxon>
        <taxon>Pseudomonadota</taxon>
        <taxon>Alphaproteobacteria</taxon>
        <taxon>Hyphomicrobiales</taxon>
        <taxon>Brucellaceae</taxon>
        <taxon>Pseudochrobactrum</taxon>
    </lineage>
</organism>
<dbReference type="Pfam" id="PF00535">
    <property type="entry name" value="Glycos_transf_2"/>
    <property type="match status" value="1"/>
</dbReference>
<dbReference type="RefSeq" id="WP_113945567.1">
    <property type="nucleotide sequence ID" value="NZ_JBHEEG010000009.1"/>
</dbReference>
<comment type="caution">
    <text evidence="2">The sequence shown here is derived from an EMBL/GenBank/DDBJ whole genome shotgun (WGS) entry which is preliminary data.</text>
</comment>
<dbReference type="Proteomes" id="UP000252893">
    <property type="component" value="Unassembled WGS sequence"/>
</dbReference>
<sequence length="287" mass="33652">MHDNLLPSIVEPPFFYIIMSTYNRPELVLRAVASVLKQNYKNYKFIIFNDGSNQNYSKLEEIADQQKIIKYIKIKNNVGSNKSKNTMIDYAKIENKNKNSYFFILDDDDYLIDNSLEVIANEIITNPHKNWLCFNCTLCSKPFPSHKNYSQRMSISYKEFKTNYMGDKHHVFKLTSIGEVRFPSPHFKNGYEHIFLEQLSSDIYIVPDAVKAIEYQAEGLSNSSLYKSRDTISVLFRHILAAPKVPAYYFDFMKSFTPKNILKAMVTEDKYYRAKKKLGLRVPQRYK</sequence>
<dbReference type="PANTHER" id="PTHR22916">
    <property type="entry name" value="GLYCOSYLTRANSFERASE"/>
    <property type="match status" value="1"/>
</dbReference>
<dbReference type="PANTHER" id="PTHR22916:SF3">
    <property type="entry name" value="UDP-GLCNAC:BETAGAL BETA-1,3-N-ACETYLGLUCOSAMINYLTRANSFERASE-LIKE PROTEIN 1"/>
    <property type="match status" value="1"/>
</dbReference>
<evidence type="ECO:0000259" key="1">
    <source>
        <dbReference type="Pfam" id="PF00535"/>
    </source>
</evidence>
<dbReference type="EMBL" id="QNRH01000007">
    <property type="protein sequence ID" value="RBO92253.1"/>
    <property type="molecule type" value="Genomic_DNA"/>
</dbReference>
<dbReference type="Gene3D" id="3.90.550.10">
    <property type="entry name" value="Spore Coat Polysaccharide Biosynthesis Protein SpsA, Chain A"/>
    <property type="match status" value="1"/>
</dbReference>
<proteinExistence type="predicted"/>
<keyword evidence="2" id="KW-0808">Transferase</keyword>
<dbReference type="InterPro" id="IPR001173">
    <property type="entry name" value="Glyco_trans_2-like"/>
</dbReference>
<feature type="domain" description="Glycosyltransferase 2-like" evidence="1">
    <location>
        <begin position="17"/>
        <end position="131"/>
    </location>
</feature>
<reference evidence="2 3" key="1">
    <citation type="submission" date="2018-06" db="EMBL/GenBank/DDBJ databases">
        <title>Genomic Encyclopedia of Type Strains, Phase IV (KMG-IV): sequencing the most valuable type-strain genomes for metagenomic binning, comparative biology and taxonomic classification.</title>
        <authorList>
            <person name="Goeker M."/>
        </authorList>
    </citation>
    <scope>NUCLEOTIDE SEQUENCE [LARGE SCALE GENOMIC DNA]</scope>
    <source>
        <strain evidence="2 3">DSM 25619</strain>
    </source>
</reference>
<dbReference type="OrthoDB" id="1676872at2"/>
<dbReference type="InterPro" id="IPR029044">
    <property type="entry name" value="Nucleotide-diphossugar_trans"/>
</dbReference>
<evidence type="ECO:0000313" key="2">
    <source>
        <dbReference type="EMBL" id="RBO92253.1"/>
    </source>
</evidence>
<keyword evidence="3" id="KW-1185">Reference proteome</keyword>
<dbReference type="CDD" id="cd00761">
    <property type="entry name" value="Glyco_tranf_GTA_type"/>
    <property type="match status" value="1"/>
</dbReference>
<name>A0A366DQ69_9HYPH</name>
<evidence type="ECO:0000313" key="3">
    <source>
        <dbReference type="Proteomes" id="UP000252893"/>
    </source>
</evidence>
<protein>
    <submittedName>
        <fullName evidence="2">Glycosyltransferase involved in cell wall biosynthesis</fullName>
    </submittedName>
</protein>
<gene>
    <name evidence="2" type="ORF">DFR47_107152</name>
</gene>
<dbReference type="SUPFAM" id="SSF53448">
    <property type="entry name" value="Nucleotide-diphospho-sugar transferases"/>
    <property type="match status" value="1"/>
</dbReference>